<feature type="transmembrane region" description="Helical" evidence="2">
    <location>
        <begin position="344"/>
        <end position="365"/>
    </location>
</feature>
<dbReference type="EMBL" id="CP063185">
    <property type="protein sequence ID" value="QYC73994.1"/>
    <property type="molecule type" value="Genomic_DNA"/>
</dbReference>
<sequence>MSSWLAQSIDISLSQKPDLPDPTPVSPAEKFPFLCSLSSETMPSCVRSLFAKNPSQSQHSPVFRAKLQLATPKERVTLFGSSPLSQFSSTIRTTTSSPWSLFSQGHAKSSLRELPAKIHPLVQTFTHPKQLEMRFSQQFTLPETPLQTPHPQKHPELSLSKEFCPASREKASSPSSETKALKDSFISEKKVFVEAQKQQESPLRTPLPLSKTFSEHQDSSDHSSKENPHPQQKALTIQKRKARATAVVPLITPPTIGIFSLSYLLTKQGILSDFSAYSAYKENLETTQNELTMLHQQRIEQVQKLVAKAKTTRFWDSLASIAATIVPWLEMGVAATIIAMGGGILSWCALFAALIMIVISLLEAFDGWRAIAKHLPGNDLEKKMRYLGYVKLALTLFSCMLSLSSLYVAKLGMSPLLEGVVKSISPALSGMLGLTQGIALSLQASSQKLRARCTQIDSHIECINWERDEYLLRAEQLLDSLQTSFEQLSETLQLQREIDQTFVEALR</sequence>
<keyword evidence="2" id="KW-1133">Transmembrane helix</keyword>
<feature type="region of interest" description="Disordered" evidence="1">
    <location>
        <begin position="196"/>
        <end position="234"/>
    </location>
</feature>
<evidence type="ECO:0000256" key="1">
    <source>
        <dbReference type="SAM" id="MobiDB-lite"/>
    </source>
</evidence>
<reference evidence="3" key="1">
    <citation type="journal article" date="2021" name="Front. Microbiol.">
        <title>Generation of Tetracycline and Rifamycin Resistant Chlamydia Suis Recombinants.</title>
        <authorList>
            <person name="Marti H."/>
            <person name="Bommana S."/>
            <person name="Read T.D."/>
            <person name="Pesch T."/>
            <person name="Prahauser B."/>
            <person name="Dean D."/>
            <person name="Borel N."/>
        </authorList>
    </citation>
    <scope>NUCLEOTIDE SEQUENCE</scope>
    <source>
        <strain evidence="3">208.1</strain>
    </source>
</reference>
<keyword evidence="2" id="KW-0472">Membrane</keyword>
<keyword evidence="2" id="KW-0812">Transmembrane</keyword>
<dbReference type="RefSeq" id="WP_219664220.1">
    <property type="nucleotide sequence ID" value="NZ_CP063064.1"/>
</dbReference>
<feature type="compositionally biased region" description="Basic and acidic residues" evidence="1">
    <location>
        <begin position="213"/>
        <end position="228"/>
    </location>
</feature>
<dbReference type="Proteomes" id="UP000825134">
    <property type="component" value="Chromosome"/>
</dbReference>
<feature type="transmembrane region" description="Helical" evidence="2">
    <location>
        <begin position="386"/>
        <end position="408"/>
    </location>
</feature>
<dbReference type="AlphaFoldDB" id="A0AAQ0EJY7"/>
<evidence type="ECO:0000313" key="4">
    <source>
        <dbReference type="Proteomes" id="UP000825134"/>
    </source>
</evidence>
<accession>A0AAQ0EJY7</accession>
<feature type="transmembrane region" description="Helical" evidence="2">
    <location>
        <begin position="246"/>
        <end position="265"/>
    </location>
</feature>
<evidence type="ECO:0000313" key="3">
    <source>
        <dbReference type="EMBL" id="QYC73994.1"/>
    </source>
</evidence>
<name>A0AAQ0EJY7_9CHLA</name>
<evidence type="ECO:0000256" key="2">
    <source>
        <dbReference type="SAM" id="Phobius"/>
    </source>
</evidence>
<feature type="transmembrane region" description="Helical" evidence="2">
    <location>
        <begin position="318"/>
        <end position="338"/>
    </location>
</feature>
<gene>
    <name evidence="3" type="ORF">INQ84_02535</name>
</gene>
<organism evidence="3 4">
    <name type="scientific">Chlamydia suis</name>
    <dbReference type="NCBI Taxonomy" id="83559"/>
    <lineage>
        <taxon>Bacteria</taxon>
        <taxon>Pseudomonadati</taxon>
        <taxon>Chlamydiota</taxon>
        <taxon>Chlamydiia</taxon>
        <taxon>Chlamydiales</taxon>
        <taxon>Chlamydiaceae</taxon>
        <taxon>Chlamydia/Chlamydophila group</taxon>
        <taxon>Chlamydia</taxon>
    </lineage>
</organism>
<proteinExistence type="predicted"/>
<feature type="transmembrane region" description="Helical" evidence="2">
    <location>
        <begin position="420"/>
        <end position="442"/>
    </location>
</feature>
<protein>
    <submittedName>
        <fullName evidence="3">ATP synthase subunit I</fullName>
    </submittedName>
</protein>